<evidence type="ECO:0000256" key="3">
    <source>
        <dbReference type="ARBA" id="ARBA00022597"/>
    </source>
</evidence>
<keyword evidence="5" id="KW-0547">Nucleotide-binding</keyword>
<dbReference type="GO" id="GO:0016887">
    <property type="term" value="F:ATP hydrolysis activity"/>
    <property type="evidence" value="ECO:0007669"/>
    <property type="project" value="InterPro"/>
</dbReference>
<dbReference type="SMART" id="SM00382">
    <property type="entry name" value="AAA"/>
    <property type="match status" value="2"/>
</dbReference>
<dbReference type="Proteomes" id="UP001178507">
    <property type="component" value="Unassembled WGS sequence"/>
</dbReference>
<name>A0AA36N3G0_9DINO</name>
<evidence type="ECO:0000256" key="5">
    <source>
        <dbReference type="ARBA" id="ARBA00022741"/>
    </source>
</evidence>
<dbReference type="PANTHER" id="PTHR43790:SF3">
    <property type="entry name" value="D-ALLOSE IMPORT ATP-BINDING PROTEIN ALSA-RELATED"/>
    <property type="match status" value="1"/>
</dbReference>
<dbReference type="InterPro" id="IPR003439">
    <property type="entry name" value="ABC_transporter-like_ATP-bd"/>
</dbReference>
<dbReference type="CDD" id="cd03216">
    <property type="entry name" value="ABC_Carb_Monos_I"/>
    <property type="match status" value="1"/>
</dbReference>
<gene>
    <name evidence="10" type="ORF">EVOR1521_LOCUS14101</name>
</gene>
<dbReference type="InterPro" id="IPR036215">
    <property type="entry name" value="TM0957-like_sf"/>
</dbReference>
<keyword evidence="8" id="KW-0472">Membrane</keyword>
<keyword evidence="7" id="KW-1278">Translocase</keyword>
<evidence type="ECO:0000313" key="10">
    <source>
        <dbReference type="EMBL" id="CAJ1388171.1"/>
    </source>
</evidence>
<keyword evidence="3" id="KW-0762">Sugar transport</keyword>
<dbReference type="InterPro" id="IPR003593">
    <property type="entry name" value="AAA+_ATPase"/>
</dbReference>
<reference evidence="10" key="1">
    <citation type="submission" date="2023-08" db="EMBL/GenBank/DDBJ databases">
        <authorList>
            <person name="Chen Y."/>
            <person name="Shah S."/>
            <person name="Dougan E. K."/>
            <person name="Thang M."/>
            <person name="Chan C."/>
        </authorList>
    </citation>
    <scope>NUCLEOTIDE SEQUENCE</scope>
</reference>
<dbReference type="Pfam" id="PF00005">
    <property type="entry name" value="ABC_tran"/>
    <property type="match status" value="2"/>
</dbReference>
<dbReference type="SUPFAM" id="SSF141318">
    <property type="entry name" value="TM0957-like"/>
    <property type="match status" value="1"/>
</dbReference>
<keyword evidence="6" id="KW-0067">ATP-binding</keyword>
<evidence type="ECO:0000256" key="4">
    <source>
        <dbReference type="ARBA" id="ARBA00022737"/>
    </source>
</evidence>
<keyword evidence="1" id="KW-0813">Transport</keyword>
<protein>
    <recommendedName>
        <fullName evidence="9">ABC transporter domain-containing protein</fullName>
    </recommendedName>
</protein>
<feature type="non-terminal residue" evidence="10">
    <location>
        <position position="1"/>
    </location>
</feature>
<evidence type="ECO:0000256" key="1">
    <source>
        <dbReference type="ARBA" id="ARBA00022448"/>
    </source>
</evidence>
<proteinExistence type="predicted"/>
<evidence type="ECO:0000256" key="2">
    <source>
        <dbReference type="ARBA" id="ARBA00022475"/>
    </source>
</evidence>
<keyword evidence="2" id="KW-1003">Cell membrane</keyword>
<evidence type="ECO:0000259" key="9">
    <source>
        <dbReference type="PROSITE" id="PS50893"/>
    </source>
</evidence>
<evidence type="ECO:0000256" key="7">
    <source>
        <dbReference type="ARBA" id="ARBA00022967"/>
    </source>
</evidence>
<dbReference type="PROSITE" id="PS50893">
    <property type="entry name" value="ABC_TRANSPORTER_2"/>
    <property type="match status" value="2"/>
</dbReference>
<dbReference type="PANTHER" id="PTHR43790">
    <property type="entry name" value="CARBOHYDRATE TRANSPORT ATP-BINDING PROTEIN MG119-RELATED"/>
    <property type="match status" value="1"/>
</dbReference>
<dbReference type="InterPro" id="IPR017871">
    <property type="entry name" value="ABC_transporter-like_CS"/>
</dbReference>
<dbReference type="EMBL" id="CAUJNA010001647">
    <property type="protein sequence ID" value="CAJ1388171.1"/>
    <property type="molecule type" value="Genomic_DNA"/>
</dbReference>
<keyword evidence="4" id="KW-0677">Repeat</keyword>
<evidence type="ECO:0000256" key="6">
    <source>
        <dbReference type="ARBA" id="ARBA00022840"/>
    </source>
</evidence>
<dbReference type="Pfam" id="PF10054">
    <property type="entry name" value="DUF2291"/>
    <property type="match status" value="1"/>
</dbReference>
<keyword evidence="11" id="KW-1185">Reference proteome</keyword>
<dbReference type="SUPFAM" id="SSF52540">
    <property type="entry name" value="P-loop containing nucleoside triphosphate hydrolases"/>
    <property type="match status" value="2"/>
</dbReference>
<accession>A0AA36N3G0</accession>
<comment type="caution">
    <text evidence="10">The sequence shown here is derived from an EMBL/GenBank/DDBJ whole genome shotgun (WGS) entry which is preliminary data.</text>
</comment>
<sequence>VNGVIVSAKTDTRAATADVDVNGDGAADVTLQLGPVIRGTALRDILPFVDFSSFTDQIEFAQLSRSLNTRAYETALKDLPRDALAGQTVDAIGAFTERGKGPPYLVTPVSMKVYPGTVALKDVSFDVHLGAVNVLVGENGAGKSTLMKVIAGVEQLTSGEILMDGEIKVFPDTRAAATDGIGIVFQELNLFPNMTVSDNIFIAREKTRGGVDICAQKQKEDAAELMKRLEHDISPDALVSDLRIGEQQIVEIAKALAQDARILIMDEPTSALSAADVEILFRVIEDLKKRGVGIVYISHRLEELIRIGDYITVLRDGVRTGARSMEGVDVQWIVQNMIGAASKDFAKSVEHEFGEQVFRCEDICLTGRTEKLVVDHVSLSLQAGEIVGIYGLMGAGRSELFECIMAQHPTCRGSFFVDDRLLDEPDVAGRIARGLALIPEDRKSEGLIQILPIRENMSLSSLSKFVRHIQLNLRREREEVGRFVKDLAIKIASMENPVSSLSGGNQQKVVIGKALMTAPQVLLMDEPSRGIDIGAKAEVFRTMRKLAAEGLGILFVTSDLEEVMSLSDRIIVMSNGRITGEFDGGNASEEQIIAASAIGHAPDRVPGQKNGRLHA</sequence>
<organism evidence="10 11">
    <name type="scientific">Effrenium voratum</name>
    <dbReference type="NCBI Taxonomy" id="2562239"/>
    <lineage>
        <taxon>Eukaryota</taxon>
        <taxon>Sar</taxon>
        <taxon>Alveolata</taxon>
        <taxon>Dinophyceae</taxon>
        <taxon>Suessiales</taxon>
        <taxon>Symbiodiniaceae</taxon>
        <taxon>Effrenium</taxon>
    </lineage>
</organism>
<dbReference type="InterPro" id="IPR050107">
    <property type="entry name" value="ABC_carbohydrate_import_ATPase"/>
</dbReference>
<dbReference type="AlphaFoldDB" id="A0AA36N3G0"/>
<evidence type="ECO:0000313" key="11">
    <source>
        <dbReference type="Proteomes" id="UP001178507"/>
    </source>
</evidence>
<dbReference type="Gene3D" id="3.40.50.300">
    <property type="entry name" value="P-loop containing nucleotide triphosphate hydrolases"/>
    <property type="match status" value="2"/>
</dbReference>
<dbReference type="CDD" id="cd03215">
    <property type="entry name" value="ABC_Carb_Monos_II"/>
    <property type="match status" value="1"/>
</dbReference>
<dbReference type="PROSITE" id="PS00211">
    <property type="entry name" value="ABC_TRANSPORTER_1"/>
    <property type="match status" value="1"/>
</dbReference>
<feature type="domain" description="ABC transporter" evidence="9">
    <location>
        <begin position="104"/>
        <end position="341"/>
    </location>
</feature>
<dbReference type="InterPro" id="IPR014582">
    <property type="entry name" value="UCP033535_lipo"/>
</dbReference>
<evidence type="ECO:0000256" key="8">
    <source>
        <dbReference type="ARBA" id="ARBA00023136"/>
    </source>
</evidence>
<dbReference type="InterPro" id="IPR027417">
    <property type="entry name" value="P-loop_NTPase"/>
</dbReference>
<feature type="domain" description="ABC transporter" evidence="9">
    <location>
        <begin position="358"/>
        <end position="600"/>
    </location>
</feature>
<dbReference type="GO" id="GO:0005524">
    <property type="term" value="F:ATP binding"/>
    <property type="evidence" value="ECO:0007669"/>
    <property type="project" value="UniProtKB-KW"/>
</dbReference>